<dbReference type="CDD" id="cd22641">
    <property type="entry name" value="C24-like"/>
    <property type="match status" value="1"/>
</dbReference>
<dbReference type="SUPFAM" id="SSF88874">
    <property type="entry name" value="Receptor-binding domain of short tail fibre protein gp12"/>
    <property type="match status" value="1"/>
</dbReference>
<name>A0A814HPR8_9BILA</name>
<accession>A0A814HPR8</accession>
<evidence type="ECO:0000256" key="1">
    <source>
        <dbReference type="SAM" id="SignalP"/>
    </source>
</evidence>
<organism evidence="3 4">
    <name type="scientific">Brachionus calyciflorus</name>
    <dbReference type="NCBI Taxonomy" id="104777"/>
    <lineage>
        <taxon>Eukaryota</taxon>
        <taxon>Metazoa</taxon>
        <taxon>Spiralia</taxon>
        <taxon>Gnathifera</taxon>
        <taxon>Rotifera</taxon>
        <taxon>Eurotatoria</taxon>
        <taxon>Monogononta</taxon>
        <taxon>Pseudotrocha</taxon>
        <taxon>Ploima</taxon>
        <taxon>Brachionidae</taxon>
        <taxon>Brachionus</taxon>
    </lineage>
</organism>
<protein>
    <recommendedName>
        <fullName evidence="2">Baseplate structural protein Gp10 C-terminal domain-containing protein</fullName>
    </recommendedName>
</protein>
<gene>
    <name evidence="3" type="ORF">OXX778_LOCUS16988</name>
</gene>
<feature type="signal peptide" evidence="1">
    <location>
        <begin position="1"/>
        <end position="19"/>
    </location>
</feature>
<dbReference type="InterPro" id="IPR053827">
    <property type="entry name" value="Gp10_C"/>
</dbReference>
<keyword evidence="1" id="KW-0732">Signal</keyword>
<dbReference type="OrthoDB" id="10035547at2759"/>
<dbReference type="EMBL" id="CAJNOC010004200">
    <property type="protein sequence ID" value="CAF1013017.1"/>
    <property type="molecule type" value="Genomic_DNA"/>
</dbReference>
<evidence type="ECO:0000259" key="2">
    <source>
        <dbReference type="Pfam" id="PF21939"/>
    </source>
</evidence>
<feature type="chain" id="PRO_5032343310" description="Baseplate structural protein Gp10 C-terminal domain-containing protein" evidence="1">
    <location>
        <begin position="20"/>
        <end position="221"/>
    </location>
</feature>
<comment type="caution">
    <text evidence="3">The sequence shown here is derived from an EMBL/GenBank/DDBJ whole genome shotgun (WGS) entry which is preliminary data.</text>
</comment>
<reference evidence="3" key="1">
    <citation type="submission" date="2021-02" db="EMBL/GenBank/DDBJ databases">
        <authorList>
            <person name="Nowell W R."/>
        </authorList>
    </citation>
    <scope>NUCLEOTIDE SEQUENCE</scope>
    <source>
        <strain evidence="3">Ploen Becks lab</strain>
    </source>
</reference>
<keyword evidence="4" id="KW-1185">Reference proteome</keyword>
<proteinExistence type="predicted"/>
<dbReference type="Pfam" id="PF21939">
    <property type="entry name" value="Gp10_C"/>
    <property type="match status" value="1"/>
</dbReference>
<sequence length="221" mass="24700">MKIFHISILFISLLFYVKGENVEEYLKQNRESIRNGRAINNFPRGTILMISSTEMDYWFNILGVGLGEYQGWYICDGRNGTPDLRGRFLVGRDTFNSNSDYSSNGKIGGVEKYSLSEDHLPPHDHEFGGQTKGNGDHSHIYDDITYADCYGSGVIDTGTRFRGISSGSPNSLACHMTRTSERSGFHSHDFTGKTNVGKGKSKVIDNRPPYSVVAYVIYKGI</sequence>
<dbReference type="Proteomes" id="UP000663879">
    <property type="component" value="Unassembled WGS sequence"/>
</dbReference>
<evidence type="ECO:0000313" key="4">
    <source>
        <dbReference type="Proteomes" id="UP000663879"/>
    </source>
</evidence>
<feature type="domain" description="Baseplate structural protein Gp10 C-terminal" evidence="2">
    <location>
        <begin position="86"/>
        <end position="214"/>
    </location>
</feature>
<evidence type="ECO:0000313" key="3">
    <source>
        <dbReference type="EMBL" id="CAF1013017.1"/>
    </source>
</evidence>
<dbReference type="AlphaFoldDB" id="A0A814HPR8"/>